<name>A0A1I2EUK4_9BACI</name>
<organism evidence="2 3">
    <name type="scientific">Alteribacillus iranensis</name>
    <dbReference type="NCBI Taxonomy" id="930128"/>
    <lineage>
        <taxon>Bacteria</taxon>
        <taxon>Bacillati</taxon>
        <taxon>Bacillota</taxon>
        <taxon>Bacilli</taxon>
        <taxon>Bacillales</taxon>
        <taxon>Bacillaceae</taxon>
        <taxon>Alteribacillus</taxon>
    </lineage>
</organism>
<dbReference type="OrthoDB" id="2425989at2"/>
<dbReference type="Gene3D" id="3.40.50.720">
    <property type="entry name" value="NAD(P)-binding Rossmann-like Domain"/>
    <property type="match status" value="1"/>
</dbReference>
<sequence length="215" mass="23875">MKVIVIGAGEWMGDFVIKKLADTSHDTIVLTDNDNRKSDLYDLGADEVIVSKDGEGWTQSFPEGDAVIYVSQASPRSGEDKTIAVDVTSVQKVAEAAKHRHINRFVLLSSIRSDEMSDDQVEPNHFREKKENSERFLREEGLTYTIIRPGLLVSKPGHGKVNAKIASESKPLEGELSIEDAATMLVKVIEEERVYNKTIEITNGDVAIEDVFQTL</sequence>
<dbReference type="Proteomes" id="UP000199516">
    <property type="component" value="Unassembled WGS sequence"/>
</dbReference>
<dbReference type="Pfam" id="PF13460">
    <property type="entry name" value="NAD_binding_10"/>
    <property type="match status" value="1"/>
</dbReference>
<dbReference type="PANTHER" id="PTHR15020:SF50">
    <property type="entry name" value="UPF0659 PROTEIN YMR090W"/>
    <property type="match status" value="1"/>
</dbReference>
<reference evidence="2 3" key="1">
    <citation type="submission" date="2016-10" db="EMBL/GenBank/DDBJ databases">
        <authorList>
            <person name="de Groot N.N."/>
        </authorList>
    </citation>
    <scope>NUCLEOTIDE SEQUENCE [LARGE SCALE GENOMIC DNA]</scope>
    <source>
        <strain evidence="2 3">DSM 23995</strain>
    </source>
</reference>
<accession>A0A1I2EUK4</accession>
<gene>
    <name evidence="2" type="ORF">SAMN05192532_10723</name>
</gene>
<feature type="domain" description="NAD(P)-binding" evidence="1">
    <location>
        <begin position="11"/>
        <end position="191"/>
    </location>
</feature>
<dbReference type="SUPFAM" id="SSF51735">
    <property type="entry name" value="NAD(P)-binding Rossmann-fold domains"/>
    <property type="match status" value="1"/>
</dbReference>
<keyword evidence="3" id="KW-1185">Reference proteome</keyword>
<dbReference type="RefSeq" id="WP_091663164.1">
    <property type="nucleotide sequence ID" value="NZ_FONT01000007.1"/>
</dbReference>
<evidence type="ECO:0000313" key="3">
    <source>
        <dbReference type="Proteomes" id="UP000199516"/>
    </source>
</evidence>
<proteinExistence type="predicted"/>
<dbReference type="STRING" id="930128.SAMN05192532_10723"/>
<dbReference type="EMBL" id="FONT01000007">
    <property type="protein sequence ID" value="SFE96814.1"/>
    <property type="molecule type" value="Genomic_DNA"/>
</dbReference>
<dbReference type="PANTHER" id="PTHR15020">
    <property type="entry name" value="FLAVIN REDUCTASE-RELATED"/>
    <property type="match status" value="1"/>
</dbReference>
<dbReference type="AlphaFoldDB" id="A0A1I2EUK4"/>
<protein>
    <submittedName>
        <fullName evidence="2">Nucleoside-diphosphate-sugar epimerase</fullName>
    </submittedName>
</protein>
<dbReference type="InterPro" id="IPR036291">
    <property type="entry name" value="NAD(P)-bd_dom_sf"/>
</dbReference>
<evidence type="ECO:0000259" key="1">
    <source>
        <dbReference type="Pfam" id="PF13460"/>
    </source>
</evidence>
<evidence type="ECO:0000313" key="2">
    <source>
        <dbReference type="EMBL" id="SFE96814.1"/>
    </source>
</evidence>
<dbReference type="InterPro" id="IPR016040">
    <property type="entry name" value="NAD(P)-bd_dom"/>
</dbReference>